<gene>
    <name evidence="2" type="ORF">ACHIPZ_13885</name>
</gene>
<dbReference type="InterPro" id="IPR029432">
    <property type="entry name" value="Gp28/Gp37-like_dom"/>
</dbReference>
<proteinExistence type="predicted"/>
<evidence type="ECO:0000259" key="1">
    <source>
        <dbReference type="Pfam" id="PF14594"/>
    </source>
</evidence>
<dbReference type="RefSeq" id="WP_395115016.1">
    <property type="nucleotide sequence ID" value="NZ_JBIMSO010000051.1"/>
</dbReference>
<dbReference type="Pfam" id="PF14594">
    <property type="entry name" value="Sipho_Gp37"/>
    <property type="match status" value="1"/>
</dbReference>
<organism evidence="2 3">
    <name type="scientific">Antrihabitans spumae</name>
    <dbReference type="NCBI Taxonomy" id="3373370"/>
    <lineage>
        <taxon>Bacteria</taxon>
        <taxon>Bacillati</taxon>
        <taxon>Actinomycetota</taxon>
        <taxon>Actinomycetes</taxon>
        <taxon>Mycobacteriales</taxon>
        <taxon>Nocardiaceae</taxon>
        <taxon>Antrihabitans</taxon>
    </lineage>
</organism>
<dbReference type="Proteomes" id="UP001609175">
    <property type="component" value="Unassembled WGS sequence"/>
</dbReference>
<evidence type="ECO:0000313" key="3">
    <source>
        <dbReference type="Proteomes" id="UP001609175"/>
    </source>
</evidence>
<sequence>MTAPTIPDWAHAETRQMDQLYLDDERTYRAPSAKVRFWSKFMDEEGVESNYLTLQHNEPVNKVGALAMTLPSDTQFYDLLFNNPDGEDVMIPITSDTPGQRWSGKVDRCALVQDENGLKTIEVSAMHDWQHVATTCLWASPWAPLYAQLPRHDVRIGPIKSICEGYLGSAIARQQMGIQQPYTNAPDDWADFGPAMWPIVVVPTNIFLDDSPWGGSSARFDMADKKIQELLKGSGYVLQVRMFLPEEDEQPAPEWFFLTRPTIVMKIVDKSNVTGPTGTILDGFARWFEDFSDDGTTAIRYPGLDAGVDYEQAYQTSASGTKRLYPWIWYFEGEYTGISQSELAIHKPMAQFIYVGGRSPSYINAAIEIAIKNALSYIGLLIGVPGLDALYRGQLDDVFLAFDVGADLGRIQRSGPFAWKDHFVTGSEKAFTIDGQMAKRQGIYDTRGYTSHKVSVEDFAPYVYGRDMEVGDAIGFRLENQIFVDYITDAVYTDNRTDPSFWTFDVGSGADEEDPVVKSWSRLGQIAQAVSVASKDVGMDADFFGLF</sequence>
<dbReference type="EMBL" id="JBIMSO010000051">
    <property type="protein sequence ID" value="MFH5209277.1"/>
    <property type="molecule type" value="Genomic_DNA"/>
</dbReference>
<feature type="domain" description="Gp28/Gp37-like" evidence="1">
    <location>
        <begin position="36"/>
        <end position="507"/>
    </location>
</feature>
<protein>
    <submittedName>
        <fullName evidence="2">Phage tail protein</fullName>
    </submittedName>
</protein>
<name>A0ABW7JMN9_9NOCA</name>
<accession>A0ABW7JMN9</accession>
<evidence type="ECO:0000313" key="2">
    <source>
        <dbReference type="EMBL" id="MFH5209277.1"/>
    </source>
</evidence>
<comment type="caution">
    <text evidence="2">The sequence shown here is derived from an EMBL/GenBank/DDBJ whole genome shotgun (WGS) entry which is preliminary data.</text>
</comment>
<reference evidence="2 3" key="1">
    <citation type="submission" date="2024-10" db="EMBL/GenBank/DDBJ databases">
        <authorList>
            <person name="Riesco R."/>
        </authorList>
    </citation>
    <scope>NUCLEOTIDE SEQUENCE [LARGE SCALE GENOMIC DNA]</scope>
    <source>
        <strain evidence="2 3">NCIMB 15449</strain>
    </source>
</reference>